<name>A0A484N2P4_9ASTE</name>
<reference evidence="1 2" key="1">
    <citation type="submission" date="2018-04" db="EMBL/GenBank/DDBJ databases">
        <authorList>
            <person name="Vogel A."/>
        </authorList>
    </citation>
    <scope>NUCLEOTIDE SEQUENCE [LARGE SCALE GENOMIC DNA]</scope>
</reference>
<sequence length="66" mass="7459">MAMAWQTRAAPFRVASGGSGESPVTHSLLRLSRFKCGSSSWGSTWMVVLRRQRPSLRPLMLHQVFR</sequence>
<evidence type="ECO:0000313" key="2">
    <source>
        <dbReference type="Proteomes" id="UP000595140"/>
    </source>
</evidence>
<dbReference type="Proteomes" id="UP000595140">
    <property type="component" value="Unassembled WGS sequence"/>
</dbReference>
<accession>A0A484N2P4</accession>
<keyword evidence="2" id="KW-1185">Reference proteome</keyword>
<evidence type="ECO:0000313" key="1">
    <source>
        <dbReference type="EMBL" id="VFQ95362.1"/>
    </source>
</evidence>
<protein>
    <submittedName>
        <fullName evidence="1">Uncharacterized protein</fullName>
    </submittedName>
</protein>
<dbReference type="EMBL" id="OOIL02005599">
    <property type="protein sequence ID" value="VFQ95362.1"/>
    <property type="molecule type" value="Genomic_DNA"/>
</dbReference>
<dbReference type="AlphaFoldDB" id="A0A484N2P4"/>
<gene>
    <name evidence="1" type="ORF">CCAM_LOCUS37138</name>
</gene>
<organism evidence="1 2">
    <name type="scientific">Cuscuta campestris</name>
    <dbReference type="NCBI Taxonomy" id="132261"/>
    <lineage>
        <taxon>Eukaryota</taxon>
        <taxon>Viridiplantae</taxon>
        <taxon>Streptophyta</taxon>
        <taxon>Embryophyta</taxon>
        <taxon>Tracheophyta</taxon>
        <taxon>Spermatophyta</taxon>
        <taxon>Magnoliopsida</taxon>
        <taxon>eudicotyledons</taxon>
        <taxon>Gunneridae</taxon>
        <taxon>Pentapetalae</taxon>
        <taxon>asterids</taxon>
        <taxon>lamiids</taxon>
        <taxon>Solanales</taxon>
        <taxon>Convolvulaceae</taxon>
        <taxon>Cuscuteae</taxon>
        <taxon>Cuscuta</taxon>
        <taxon>Cuscuta subgen. Grammica</taxon>
        <taxon>Cuscuta sect. Cleistogrammica</taxon>
    </lineage>
</organism>
<proteinExistence type="predicted"/>